<dbReference type="AlphaFoldDB" id="Q8J221"/>
<feature type="region of interest" description="Disordered" evidence="6">
    <location>
        <begin position="51"/>
        <end position="72"/>
    </location>
</feature>
<dbReference type="InterPro" id="IPR050675">
    <property type="entry name" value="OAF3"/>
</dbReference>
<sequence length="405" mass="44978">MSKCQNTSKPRQPKLRASCDGCFLAKVKCSKERPICSRCLTTGAECGYSPSCRTGKSKSTNPGMDQRPSNSSLENLYEEPAVTYTTLSQDMSYPEEPPPFASNPGWSPMPPQPQPDHRFHRRSISTSTAPPMIRDPSSTPESISNTATMEAFDPQFQFPQGMRGPGSSSFHSMRSKSMAEIPAFPPMEPYFEGGQPDVMMFGQMPGMGQFQKDVYQPNEMIANPSTCNCFDNSLQALQALHQHTANNIQSPSFDVVLVVNRRAVESCAIMLDCPKCITGGNGNSNTSTMLLATIVGKVTSFYRAASQNYFGFTSQNQYQPQQLSLTIGAYKIAEEDGRWLEMEILLRELRKLEDVLGKFQDVVSKDEMEEHGGVQNAVLSYLRQSLNVTFEVLNMRRNMPQSSRG</sequence>
<feature type="region of interest" description="Disordered" evidence="6">
    <location>
        <begin position="89"/>
        <end position="143"/>
    </location>
</feature>
<feature type="compositionally biased region" description="Pro residues" evidence="6">
    <location>
        <begin position="95"/>
        <end position="114"/>
    </location>
</feature>
<evidence type="ECO:0000256" key="1">
    <source>
        <dbReference type="ARBA" id="ARBA00022723"/>
    </source>
</evidence>
<evidence type="ECO:0000256" key="5">
    <source>
        <dbReference type="ARBA" id="ARBA00023242"/>
    </source>
</evidence>
<organism evidence="8">
    <name type="scientific">Glarea lozoyensis</name>
    <dbReference type="NCBI Taxonomy" id="101852"/>
    <lineage>
        <taxon>Eukaryota</taxon>
        <taxon>Fungi</taxon>
        <taxon>Dikarya</taxon>
        <taxon>Ascomycota</taxon>
        <taxon>Pezizomycotina</taxon>
        <taxon>Leotiomycetes</taxon>
        <taxon>Helotiales</taxon>
        <taxon>Helotiaceae</taxon>
        <taxon>Glarea</taxon>
    </lineage>
</organism>
<gene>
    <name evidence="8" type="primary">gsp</name>
</gene>
<keyword evidence="5" id="KW-0539">Nucleus</keyword>
<accession>Q8J221</accession>
<evidence type="ECO:0000313" key="8">
    <source>
        <dbReference type="EMBL" id="AAN59954.1"/>
    </source>
</evidence>
<dbReference type="GO" id="GO:0003677">
    <property type="term" value="F:DNA binding"/>
    <property type="evidence" value="ECO:0007669"/>
    <property type="project" value="UniProtKB-KW"/>
</dbReference>
<dbReference type="InterPro" id="IPR001138">
    <property type="entry name" value="Zn2Cys6_DnaBD"/>
</dbReference>
<dbReference type="PANTHER" id="PTHR31069">
    <property type="entry name" value="OLEATE-ACTIVATED TRANSCRIPTION FACTOR 1-RELATED"/>
    <property type="match status" value="1"/>
</dbReference>
<dbReference type="PROSITE" id="PS50048">
    <property type="entry name" value="ZN2_CY6_FUNGAL_2"/>
    <property type="match status" value="1"/>
</dbReference>
<dbReference type="CDD" id="cd00067">
    <property type="entry name" value="GAL4"/>
    <property type="match status" value="1"/>
</dbReference>
<dbReference type="GO" id="GO:0008270">
    <property type="term" value="F:zinc ion binding"/>
    <property type="evidence" value="ECO:0007669"/>
    <property type="project" value="InterPro"/>
</dbReference>
<dbReference type="Gene3D" id="4.10.240.10">
    <property type="entry name" value="Zn(2)-C6 fungal-type DNA-binding domain"/>
    <property type="match status" value="1"/>
</dbReference>
<evidence type="ECO:0000256" key="6">
    <source>
        <dbReference type="SAM" id="MobiDB-lite"/>
    </source>
</evidence>
<dbReference type="InterPro" id="IPR036864">
    <property type="entry name" value="Zn2-C6_fun-type_DNA-bd_sf"/>
</dbReference>
<dbReference type="SMART" id="SM00066">
    <property type="entry name" value="GAL4"/>
    <property type="match status" value="1"/>
</dbReference>
<dbReference type="EMBL" id="AF549411">
    <property type="protein sequence ID" value="AAN59954.1"/>
    <property type="molecule type" value="Genomic_DNA"/>
</dbReference>
<evidence type="ECO:0000256" key="3">
    <source>
        <dbReference type="ARBA" id="ARBA00023125"/>
    </source>
</evidence>
<name>Q8J221_GLALO</name>
<dbReference type="InterPro" id="IPR013700">
    <property type="entry name" value="AflR"/>
</dbReference>
<dbReference type="GO" id="GO:0000981">
    <property type="term" value="F:DNA-binding transcription factor activity, RNA polymerase II-specific"/>
    <property type="evidence" value="ECO:0007669"/>
    <property type="project" value="InterPro"/>
</dbReference>
<keyword evidence="4" id="KW-0804">Transcription</keyword>
<keyword evidence="3" id="KW-0238">DNA-binding</keyword>
<evidence type="ECO:0000259" key="7">
    <source>
        <dbReference type="PROSITE" id="PS50048"/>
    </source>
</evidence>
<keyword evidence="2" id="KW-0805">Transcription regulation</keyword>
<protein>
    <submittedName>
        <fullName evidence="8">Uncharacterized protein gsp</fullName>
    </submittedName>
</protein>
<evidence type="ECO:0000256" key="4">
    <source>
        <dbReference type="ARBA" id="ARBA00023163"/>
    </source>
</evidence>
<dbReference type="Pfam" id="PF00172">
    <property type="entry name" value="Zn_clus"/>
    <property type="match status" value="1"/>
</dbReference>
<reference evidence="8" key="1">
    <citation type="journal article" date="2003" name="Mol. Genet. Genomics">
        <title>Efficient disruption of a polyketide synthase gene ( pks1) required for melanin synthesis through Agrobacterium-mediated transformation of Glarea lozoyensis.</title>
        <authorList>
            <person name="Zhang A."/>
            <person name="Lu P."/>
            <person name="Dahl-Roshak A.M."/>
            <person name="Paress P.S."/>
            <person name="Kennedy S."/>
            <person name="Tkacz J.S."/>
            <person name="An Z."/>
        </authorList>
    </citation>
    <scope>NUCLEOTIDE SEQUENCE</scope>
    <source>
        <strain evidence="8">ATCC 20868</strain>
    </source>
</reference>
<dbReference type="PRINTS" id="PR00755">
    <property type="entry name" value="AFLATOXINBRP"/>
</dbReference>
<dbReference type="GO" id="GO:0005634">
    <property type="term" value="C:nucleus"/>
    <property type="evidence" value="ECO:0007669"/>
    <property type="project" value="InterPro"/>
</dbReference>
<evidence type="ECO:0000256" key="2">
    <source>
        <dbReference type="ARBA" id="ARBA00023015"/>
    </source>
</evidence>
<dbReference type="SUPFAM" id="SSF57701">
    <property type="entry name" value="Zn2/Cys6 DNA-binding domain"/>
    <property type="match status" value="1"/>
</dbReference>
<dbReference type="PANTHER" id="PTHR31069:SF31">
    <property type="entry name" value="MONODICTYPHENONE CLUSTER TRANSCRIPTION FACTOR-RELATED"/>
    <property type="match status" value="1"/>
</dbReference>
<proteinExistence type="predicted"/>
<keyword evidence="1" id="KW-0479">Metal-binding</keyword>
<feature type="domain" description="Zn(2)-C6 fungal-type" evidence="7">
    <location>
        <begin position="18"/>
        <end position="48"/>
    </location>
</feature>
<dbReference type="OMA" id="MSRSGTH"/>
<dbReference type="GO" id="GO:0045122">
    <property type="term" value="P:aflatoxin biosynthetic process"/>
    <property type="evidence" value="ECO:0007669"/>
    <property type="project" value="InterPro"/>
</dbReference>
<dbReference type="Pfam" id="PF08493">
    <property type="entry name" value="AflR"/>
    <property type="match status" value="1"/>
</dbReference>